<feature type="compositionally biased region" description="Acidic residues" evidence="7">
    <location>
        <begin position="376"/>
        <end position="389"/>
    </location>
</feature>
<dbReference type="GO" id="GO:0003723">
    <property type="term" value="F:RNA binding"/>
    <property type="evidence" value="ECO:0007669"/>
    <property type="project" value="UniProtKB-KW"/>
</dbReference>
<evidence type="ECO:0000256" key="6">
    <source>
        <dbReference type="RuleBase" id="RU367113"/>
    </source>
</evidence>
<keyword evidence="10" id="KW-1185">Reference proteome</keyword>
<dbReference type="Pfam" id="PF08652">
    <property type="entry name" value="RAI1"/>
    <property type="match status" value="2"/>
</dbReference>
<feature type="domain" description="RAI1-like" evidence="8">
    <location>
        <begin position="401"/>
        <end position="584"/>
    </location>
</feature>
<keyword evidence="6" id="KW-0540">Nuclease</keyword>
<comment type="catalytic activity">
    <reaction evidence="3">
        <text>a 5'-end (N(7)-methyl 5'-triphosphoguanosine)-ribonucleoside-ribonucleotide in mRNA + H2O = a (N(7)-methyl 5'-triphosphoguanosine)-nucleoside + a 5'-end phospho-ribonucleoside in mRNA + H(+)</text>
        <dbReference type="Rhea" id="RHEA:66928"/>
        <dbReference type="Rhea" id="RHEA-COMP:15692"/>
        <dbReference type="Rhea" id="RHEA-COMP:17313"/>
        <dbReference type="ChEBI" id="CHEBI:15377"/>
        <dbReference type="ChEBI" id="CHEBI:15378"/>
        <dbReference type="ChEBI" id="CHEBI:138282"/>
        <dbReference type="ChEBI" id="CHEBI:172876"/>
        <dbReference type="ChEBI" id="CHEBI:172877"/>
    </reaction>
    <physiologicalReaction direction="left-to-right" evidence="3">
        <dbReference type="Rhea" id="RHEA:66929"/>
    </physiologicalReaction>
</comment>
<dbReference type="EC" id="3.6.1.-" evidence="6"/>
<comment type="caution">
    <text evidence="9">The sequence shown here is derived from an EMBL/GenBank/DDBJ whole genome shotgun (WGS) entry which is preliminary data.</text>
</comment>
<dbReference type="AlphaFoldDB" id="A0A9P8BX49"/>
<keyword evidence="6" id="KW-0694">RNA-binding</keyword>
<dbReference type="GO" id="GO:0005829">
    <property type="term" value="C:cytosol"/>
    <property type="evidence" value="ECO:0007669"/>
    <property type="project" value="TreeGrafter"/>
</dbReference>
<comment type="subcellular location">
    <subcellularLocation>
        <location evidence="6">Nucleus</location>
    </subcellularLocation>
</comment>
<comment type="cofactor">
    <cofactor evidence="1 6">
        <name>a divalent metal cation</name>
        <dbReference type="ChEBI" id="CHEBI:60240"/>
    </cofactor>
</comment>
<keyword evidence="6" id="KW-0547">Nucleotide-binding</keyword>
<dbReference type="GO" id="GO:0034353">
    <property type="term" value="F:mRNA 5'-diphosphatase activity"/>
    <property type="evidence" value="ECO:0007669"/>
    <property type="project" value="TreeGrafter"/>
</dbReference>
<feature type="region of interest" description="Disordered" evidence="7">
    <location>
        <begin position="328"/>
        <end position="392"/>
    </location>
</feature>
<sequence length="591" mass="67680">MKMRRRHEVLTEFRDMGIATGPPVGLLQDSVKVIINKAKLAVHMMATPIERQGQKTCTRQDSTIVDTIPNAHSLHDTINSSNNIVTKHRRTTIHKGHDHHLHQFALFLETFSELQFPVQPLDRFKVKCAPFRQPTEIGSFSYDEKRNFVMDDSQLKYYFPPDLTKPNNLSVNYDKYITRDLMVDEHMDALLDALICIRDREQQEQEQQEQDDKRQEQPQQTASMTQADFICYRGLLTKIMCTPYTRNEPWEMGATLYNGSIYIEEHVSTERRENAAGSNDRHKLMSYWGYRFETICNISKPVSELRRIRTKTKKRGASLSSLTDSVPLSKVTRLGQQEEGRQPEGDVVGLSSDTQGRVEDQAGDSDGKDGVKEKKEEEEEEEEEEEVDELTAGMTYQIDLEDPELTGRLDGIVDTNLQYCTVARTKIGKNSIIMGAEVDCTSVEPKKAPPHNPLSNYIELKTSRVISSAREQNNFERHKLLKFWAQSFLPGIPTIIVGFRDDDGNVVTVETFKTMEIPRLVRGKDGAWDTTICINFLDAVLNFLRKQIKVDDPEVSYTIRWAPPYKAIEVECMGKGPSFLTERFLNSKNKL</sequence>
<dbReference type="Proteomes" id="UP000707451">
    <property type="component" value="Unassembled WGS sequence"/>
</dbReference>
<dbReference type="PANTHER" id="PTHR12395:SF9">
    <property type="entry name" value="DECAPPING AND EXORIBONUCLEASE PROTEIN"/>
    <property type="match status" value="1"/>
</dbReference>
<evidence type="ECO:0000256" key="2">
    <source>
        <dbReference type="ARBA" id="ARBA00006562"/>
    </source>
</evidence>
<comment type="similarity">
    <text evidence="2 6">Belongs to the DXO/Dom3Z family.</text>
</comment>
<evidence type="ECO:0000256" key="7">
    <source>
        <dbReference type="SAM" id="MobiDB-lite"/>
    </source>
</evidence>
<dbReference type="GO" id="GO:0046872">
    <property type="term" value="F:metal ion binding"/>
    <property type="evidence" value="ECO:0007669"/>
    <property type="project" value="UniProtKB-KW"/>
</dbReference>
<accession>A0A9P8BX49</accession>
<feature type="region of interest" description="Disordered" evidence="7">
    <location>
        <begin position="202"/>
        <end position="222"/>
    </location>
</feature>
<keyword evidence="6" id="KW-0378">Hydrolase</keyword>
<dbReference type="OrthoDB" id="5853397at2759"/>
<protein>
    <recommendedName>
        <fullName evidence="6">Decapping nuclease</fullName>
        <ecNumber evidence="6">3.6.1.-</ecNumber>
    </recommendedName>
</protein>
<evidence type="ECO:0000256" key="4">
    <source>
        <dbReference type="ARBA" id="ARBA00044692"/>
    </source>
</evidence>
<evidence type="ECO:0000259" key="8">
    <source>
        <dbReference type="Pfam" id="PF08652"/>
    </source>
</evidence>
<dbReference type="GO" id="GO:0000166">
    <property type="term" value="F:nucleotide binding"/>
    <property type="evidence" value="ECO:0007669"/>
    <property type="project" value="UniProtKB-KW"/>
</dbReference>
<evidence type="ECO:0000256" key="1">
    <source>
        <dbReference type="ARBA" id="ARBA00001968"/>
    </source>
</evidence>
<feature type="domain" description="RAI1-like" evidence="8">
    <location>
        <begin position="132"/>
        <end position="309"/>
    </location>
</feature>
<reference evidence="9" key="1">
    <citation type="submission" date="2021-06" db="EMBL/GenBank/DDBJ databases">
        <title>Genome Sequence of Mortierella hyaline Strain SCG-10, a Cold-Adapted, Nitrate-Reducing Fungus Isolated from Soil in Minnesota, USA.</title>
        <authorList>
            <person name="Aldossari N."/>
        </authorList>
    </citation>
    <scope>NUCLEOTIDE SEQUENCE</scope>
    <source>
        <strain evidence="9">SCG-10</strain>
    </source>
</reference>
<evidence type="ECO:0000256" key="3">
    <source>
        <dbReference type="ARBA" id="ARBA00044676"/>
    </source>
</evidence>
<keyword evidence="6" id="KW-0539">Nucleus</keyword>
<evidence type="ECO:0000256" key="5">
    <source>
        <dbReference type="ARBA" id="ARBA00048124"/>
    </source>
</evidence>
<comment type="catalytic activity">
    <reaction evidence="5">
        <text>a 5'-end NAD(+)-phospho-ribonucleoside in mRNA + H2O = a 5'-end phospho-ribonucleoside in mRNA + NAD(+) + H(+)</text>
        <dbReference type="Rhea" id="RHEA:60880"/>
        <dbReference type="Rhea" id="RHEA-COMP:15692"/>
        <dbReference type="Rhea" id="RHEA-COMP:15698"/>
        <dbReference type="ChEBI" id="CHEBI:15377"/>
        <dbReference type="ChEBI" id="CHEBI:15378"/>
        <dbReference type="ChEBI" id="CHEBI:57540"/>
        <dbReference type="ChEBI" id="CHEBI:138282"/>
        <dbReference type="ChEBI" id="CHEBI:144029"/>
    </reaction>
    <physiologicalReaction direction="left-to-right" evidence="5">
        <dbReference type="Rhea" id="RHEA:60881"/>
    </physiologicalReaction>
</comment>
<keyword evidence="6" id="KW-0479">Metal-binding</keyword>
<dbReference type="GO" id="GO:0005634">
    <property type="term" value="C:nucleus"/>
    <property type="evidence" value="ECO:0007669"/>
    <property type="project" value="UniProtKB-SubCell"/>
</dbReference>
<dbReference type="InterPro" id="IPR039039">
    <property type="entry name" value="RAI1-like_fam"/>
</dbReference>
<evidence type="ECO:0000313" key="10">
    <source>
        <dbReference type="Proteomes" id="UP000707451"/>
    </source>
</evidence>
<gene>
    <name evidence="9" type="primary">DOM3Z</name>
    <name evidence="9" type="ORF">KI688_008516</name>
</gene>
<proteinExistence type="inferred from homology"/>
<dbReference type="EMBL" id="JAHRHY010000003">
    <property type="protein sequence ID" value="KAG9070973.1"/>
    <property type="molecule type" value="Genomic_DNA"/>
</dbReference>
<feature type="compositionally biased region" description="Basic and acidic residues" evidence="7">
    <location>
        <begin position="356"/>
        <end position="375"/>
    </location>
</feature>
<evidence type="ECO:0000313" key="9">
    <source>
        <dbReference type="EMBL" id="KAG9070973.1"/>
    </source>
</evidence>
<dbReference type="PANTHER" id="PTHR12395">
    <property type="entry name" value="DOM-3 RELATED"/>
    <property type="match status" value="1"/>
</dbReference>
<dbReference type="InterPro" id="IPR013961">
    <property type="entry name" value="RAI1"/>
</dbReference>
<dbReference type="GO" id="GO:0000956">
    <property type="term" value="P:nuclear-transcribed mRNA catabolic process"/>
    <property type="evidence" value="ECO:0007669"/>
    <property type="project" value="TreeGrafter"/>
</dbReference>
<dbReference type="GO" id="GO:0004518">
    <property type="term" value="F:nuclease activity"/>
    <property type="evidence" value="ECO:0007669"/>
    <property type="project" value="UniProtKB-KW"/>
</dbReference>
<dbReference type="GO" id="GO:0110155">
    <property type="term" value="P:NAD-cap decapping"/>
    <property type="evidence" value="ECO:0007669"/>
    <property type="project" value="TreeGrafter"/>
</dbReference>
<comment type="function">
    <text evidence="6">Decapping enzyme for NAD-capped RNAs: specifically hydrolyzes the nicotinamide adenine dinucleotide (NAD) cap from a subset of RNAs by removing the entire NAD moiety from the 5'-end of an NAD-capped RNA.</text>
</comment>
<name>A0A9P8BX49_9FUNG</name>
<organism evidence="9 10">
    <name type="scientific">Linnemannia hyalina</name>
    <dbReference type="NCBI Taxonomy" id="64524"/>
    <lineage>
        <taxon>Eukaryota</taxon>
        <taxon>Fungi</taxon>
        <taxon>Fungi incertae sedis</taxon>
        <taxon>Mucoromycota</taxon>
        <taxon>Mortierellomycotina</taxon>
        <taxon>Mortierellomycetes</taxon>
        <taxon>Mortierellales</taxon>
        <taxon>Mortierellaceae</taxon>
        <taxon>Linnemannia</taxon>
    </lineage>
</organism>
<comment type="catalytic activity">
    <reaction evidence="4">
        <text>a 5'-end triphospho-ribonucleoside in mRNA + H2O = a 5'-end phospho-ribonucleoside in mRNA + diphosphate + H(+)</text>
        <dbReference type="Rhea" id="RHEA:78683"/>
        <dbReference type="Rhea" id="RHEA-COMP:15692"/>
        <dbReference type="Rhea" id="RHEA-COMP:17164"/>
        <dbReference type="ChEBI" id="CHEBI:15377"/>
        <dbReference type="ChEBI" id="CHEBI:15378"/>
        <dbReference type="ChEBI" id="CHEBI:33019"/>
        <dbReference type="ChEBI" id="CHEBI:138282"/>
        <dbReference type="ChEBI" id="CHEBI:167618"/>
    </reaction>
    <physiologicalReaction direction="left-to-right" evidence="4">
        <dbReference type="Rhea" id="RHEA:78684"/>
    </physiologicalReaction>
</comment>